<dbReference type="GO" id="GO:0005829">
    <property type="term" value="C:cytosol"/>
    <property type="evidence" value="ECO:0007669"/>
    <property type="project" value="TreeGrafter"/>
</dbReference>
<dbReference type="InterPro" id="IPR050503">
    <property type="entry name" value="cAMP-dep_PK_reg_su-like"/>
</dbReference>
<dbReference type="KEGG" id="acz:Acaty_c0944"/>
<dbReference type="GO" id="GO:0005952">
    <property type="term" value="C:cAMP-dependent protein kinase complex"/>
    <property type="evidence" value="ECO:0007669"/>
    <property type="project" value="InterPro"/>
</dbReference>
<dbReference type="GeneID" id="92930972"/>
<accession>A0A059ZT97</accession>
<evidence type="ECO:0000313" key="3">
    <source>
        <dbReference type="Proteomes" id="UP000005522"/>
    </source>
</evidence>
<dbReference type="PANTHER" id="PTHR11635">
    <property type="entry name" value="CAMP-DEPENDENT PROTEIN KINASE REGULATORY CHAIN"/>
    <property type="match status" value="1"/>
</dbReference>
<dbReference type="HOGENOM" id="CLU_075053_16_0_6"/>
<protein>
    <submittedName>
        <fullName evidence="2">Cyclic nucleotide-binding domain (CNMP-BD) protein</fullName>
    </submittedName>
</protein>
<reference evidence="2 3" key="1">
    <citation type="journal article" date="2009" name="J. Bacteriol.">
        <title>Draft genome sequence of the extremely acidophilic bacterium Acidithiobacillus caldus ATCC 51756 reveals metabolic versatility in the genus Acidithiobacillus.</title>
        <authorList>
            <person name="Valdes J."/>
            <person name="Quatrini R."/>
            <person name="Hallberg K."/>
            <person name="Dopson M."/>
            <person name="Valenzuela P.D."/>
            <person name="Holmes D.S."/>
        </authorList>
    </citation>
    <scope>NUCLEOTIDE SEQUENCE [LARGE SCALE GENOMIC DNA]</scope>
    <source>
        <strain evidence="3">ATCC 51756 / DSM 8584 / KU</strain>
    </source>
</reference>
<dbReference type="InterPro" id="IPR000595">
    <property type="entry name" value="cNMP-bd_dom"/>
</dbReference>
<evidence type="ECO:0000259" key="1">
    <source>
        <dbReference type="PROSITE" id="PS50042"/>
    </source>
</evidence>
<dbReference type="InterPro" id="IPR014710">
    <property type="entry name" value="RmlC-like_jellyroll"/>
</dbReference>
<dbReference type="CDD" id="cd00038">
    <property type="entry name" value="CAP_ED"/>
    <property type="match status" value="1"/>
</dbReference>
<dbReference type="PANTHER" id="PTHR11635:SF152">
    <property type="entry name" value="CAMP-DEPENDENT PROTEIN KINASE TYPE I REGULATORY SUBUNIT-RELATED"/>
    <property type="match status" value="1"/>
</dbReference>
<name>A0A059ZT97_ACICK</name>
<gene>
    <name evidence="2" type="ORF">Acaty_c0944</name>
</gene>
<dbReference type="Pfam" id="PF00027">
    <property type="entry name" value="cNMP_binding"/>
    <property type="match status" value="1"/>
</dbReference>
<dbReference type="Proteomes" id="UP000005522">
    <property type="component" value="Chromosome"/>
</dbReference>
<dbReference type="AlphaFoldDB" id="A0A059ZT97"/>
<proteinExistence type="predicted"/>
<dbReference type="eggNOG" id="COG0664">
    <property type="taxonomic scope" value="Bacteria"/>
</dbReference>
<dbReference type="InterPro" id="IPR018490">
    <property type="entry name" value="cNMP-bd_dom_sf"/>
</dbReference>
<dbReference type="PROSITE" id="PS50042">
    <property type="entry name" value="CNMP_BINDING_3"/>
    <property type="match status" value="1"/>
</dbReference>
<sequence length="165" mass="18553">MSQTDPVEIGEFLKQHHLAKSLTLEEIHTLAQYVTHARFAQNQVIAEWGTLGEALFFCVRGEMAIVHHSADGGEVEVVRVGEGQMAGEMSFFDRQPRSARIVAKAADTQVLALTRAHYQRLKVEQPYITTNILEQVIISLDHLFRNLSQEYSDFSSYIYGKSGQG</sequence>
<feature type="domain" description="Cyclic nucleotide-binding" evidence="1">
    <location>
        <begin position="18"/>
        <end position="121"/>
    </location>
</feature>
<dbReference type="RefSeq" id="WP_004871335.1">
    <property type="nucleotide sequence ID" value="NZ_CP005986.1"/>
</dbReference>
<dbReference type="SMART" id="SM00100">
    <property type="entry name" value="cNMP"/>
    <property type="match status" value="1"/>
</dbReference>
<organism evidence="2 3">
    <name type="scientific">Acidithiobacillus caldus (strain ATCC 51756 / DSM 8584 / KU)</name>
    <dbReference type="NCBI Taxonomy" id="637389"/>
    <lineage>
        <taxon>Bacteria</taxon>
        <taxon>Pseudomonadati</taxon>
        <taxon>Pseudomonadota</taxon>
        <taxon>Acidithiobacillia</taxon>
        <taxon>Acidithiobacillales</taxon>
        <taxon>Acidithiobacillaceae</taxon>
        <taxon>Acidithiobacillus</taxon>
    </lineage>
</organism>
<dbReference type="Gene3D" id="2.60.120.10">
    <property type="entry name" value="Jelly Rolls"/>
    <property type="match status" value="1"/>
</dbReference>
<dbReference type="SUPFAM" id="SSF51206">
    <property type="entry name" value="cAMP-binding domain-like"/>
    <property type="match status" value="1"/>
</dbReference>
<dbReference type="EMBL" id="CP005986">
    <property type="protein sequence ID" value="AIA54820.1"/>
    <property type="molecule type" value="Genomic_DNA"/>
</dbReference>
<evidence type="ECO:0000313" key="2">
    <source>
        <dbReference type="EMBL" id="AIA54820.1"/>
    </source>
</evidence>